<dbReference type="Pfam" id="PF00512">
    <property type="entry name" value="HisKA"/>
    <property type="match status" value="1"/>
</dbReference>
<reference evidence="16 17" key="1">
    <citation type="journal article" date="2020" name="Curr. Microbiol.">
        <title>Tepidiphilus baoligensis sp. nov., a Novel Bacterium of the Family Hydrogenophilaceae Isolated from an Oil Reservoir.</title>
        <authorList>
            <person name="Zhang X."/>
            <person name="Wang G."/>
            <person name="Ma X."/>
            <person name="Yu J."/>
            <person name="You J."/>
            <person name="Xue Y."/>
            <person name="Ma Y."/>
        </authorList>
    </citation>
    <scope>NUCLEOTIDE SEQUENCE [LARGE SCALE GENOMIC DNA]</scope>
    <source>
        <strain evidence="16 17">B18-69</strain>
    </source>
</reference>
<dbReference type="EMBL" id="JAAAUB010000004">
    <property type="protein sequence ID" value="NMH16359.1"/>
    <property type="molecule type" value="Genomic_DNA"/>
</dbReference>
<evidence type="ECO:0000256" key="5">
    <source>
        <dbReference type="ARBA" id="ARBA00022553"/>
    </source>
</evidence>
<dbReference type="SUPFAM" id="SSF47384">
    <property type="entry name" value="Homodimeric domain of signal transducing histidine kinase"/>
    <property type="match status" value="1"/>
</dbReference>
<evidence type="ECO:0000259" key="15">
    <source>
        <dbReference type="PROSITE" id="PS50109"/>
    </source>
</evidence>
<protein>
    <recommendedName>
        <fullName evidence="4">histidine kinase</fullName>
        <ecNumber evidence="4">2.7.13.3</ecNumber>
    </recommendedName>
</protein>
<dbReference type="RefSeq" id="WP_169115631.1">
    <property type="nucleotide sequence ID" value="NZ_JAAAUB010000004.1"/>
</dbReference>
<keyword evidence="6" id="KW-0808">Transferase</keyword>
<feature type="transmembrane region" description="Helical" evidence="14">
    <location>
        <begin position="341"/>
        <end position="372"/>
    </location>
</feature>
<dbReference type="CDD" id="cd00082">
    <property type="entry name" value="HisKA"/>
    <property type="match status" value="1"/>
</dbReference>
<comment type="caution">
    <text evidence="16">The sequence shown here is derived from an EMBL/GenBank/DDBJ whole genome shotgun (WGS) entry which is preliminary data.</text>
</comment>
<evidence type="ECO:0000256" key="3">
    <source>
        <dbReference type="ARBA" id="ARBA00006434"/>
    </source>
</evidence>
<proteinExistence type="inferred from homology"/>
<feature type="transmembrane region" description="Helical" evidence="14">
    <location>
        <begin position="201"/>
        <end position="225"/>
    </location>
</feature>
<evidence type="ECO:0000256" key="8">
    <source>
        <dbReference type="ARBA" id="ARBA00022777"/>
    </source>
</evidence>
<dbReference type="SMART" id="SM00387">
    <property type="entry name" value="HATPase_c"/>
    <property type="match status" value="1"/>
</dbReference>
<feature type="transmembrane region" description="Helical" evidence="14">
    <location>
        <begin position="260"/>
        <end position="278"/>
    </location>
</feature>
<dbReference type="InterPro" id="IPR003594">
    <property type="entry name" value="HATPase_dom"/>
</dbReference>
<dbReference type="InterPro" id="IPR004358">
    <property type="entry name" value="Sig_transdc_His_kin-like_C"/>
</dbReference>
<keyword evidence="10" id="KW-0902">Two-component regulatory system</keyword>
<dbReference type="InterPro" id="IPR036097">
    <property type="entry name" value="HisK_dim/P_sf"/>
</dbReference>
<dbReference type="Gene3D" id="1.20.1730.10">
    <property type="entry name" value="Sodium/glucose cotransporter"/>
    <property type="match status" value="1"/>
</dbReference>
<feature type="transmembrane region" description="Helical" evidence="14">
    <location>
        <begin position="130"/>
        <end position="153"/>
    </location>
</feature>
<name>A0ABX1QMB1_9PROT</name>
<feature type="domain" description="Histidine kinase" evidence="15">
    <location>
        <begin position="693"/>
        <end position="912"/>
    </location>
</feature>
<dbReference type="InterPro" id="IPR005467">
    <property type="entry name" value="His_kinase_dom"/>
</dbReference>
<feature type="region of interest" description="Disordered" evidence="13">
    <location>
        <begin position="913"/>
        <end position="932"/>
    </location>
</feature>
<dbReference type="InterPro" id="IPR036890">
    <property type="entry name" value="HATPase_C_sf"/>
</dbReference>
<dbReference type="EC" id="2.7.13.3" evidence="4"/>
<evidence type="ECO:0000256" key="1">
    <source>
        <dbReference type="ARBA" id="ARBA00000085"/>
    </source>
</evidence>
<dbReference type="SUPFAM" id="SSF55874">
    <property type="entry name" value="ATPase domain of HSP90 chaperone/DNA topoisomerase II/histidine kinase"/>
    <property type="match status" value="1"/>
</dbReference>
<feature type="transmembrane region" description="Helical" evidence="14">
    <location>
        <begin position="298"/>
        <end position="321"/>
    </location>
</feature>
<feature type="coiled-coil region" evidence="12">
    <location>
        <begin position="652"/>
        <end position="693"/>
    </location>
</feature>
<keyword evidence="5" id="KW-0597">Phosphoprotein</keyword>
<dbReference type="Proteomes" id="UP000669605">
    <property type="component" value="Unassembled WGS sequence"/>
</dbReference>
<evidence type="ECO:0000313" key="17">
    <source>
        <dbReference type="Proteomes" id="UP000669605"/>
    </source>
</evidence>
<accession>A0ABX1QMB1</accession>
<dbReference type="Gene3D" id="3.30.565.10">
    <property type="entry name" value="Histidine kinase-like ATPase, C-terminal domain"/>
    <property type="match status" value="1"/>
</dbReference>
<feature type="transmembrane region" description="Helical" evidence="14">
    <location>
        <begin position="173"/>
        <end position="189"/>
    </location>
</feature>
<dbReference type="PANTHER" id="PTHR43711:SF30">
    <property type="entry name" value="HISTIDINE KINASE"/>
    <property type="match status" value="1"/>
</dbReference>
<dbReference type="PANTHER" id="PTHR43711">
    <property type="entry name" value="TWO-COMPONENT HISTIDINE KINASE"/>
    <property type="match status" value="1"/>
</dbReference>
<evidence type="ECO:0000256" key="10">
    <source>
        <dbReference type="ARBA" id="ARBA00023012"/>
    </source>
</evidence>
<comment type="catalytic activity">
    <reaction evidence="1">
        <text>ATP + protein L-histidine = ADP + protein N-phospho-L-histidine.</text>
        <dbReference type="EC" id="2.7.13.3"/>
    </reaction>
</comment>
<feature type="transmembrane region" description="Helical" evidence="14">
    <location>
        <begin position="79"/>
        <end position="98"/>
    </location>
</feature>
<dbReference type="InterPro" id="IPR001734">
    <property type="entry name" value="Na/solute_symporter"/>
</dbReference>
<dbReference type="CDD" id="cd10322">
    <property type="entry name" value="SLC5sbd"/>
    <property type="match status" value="1"/>
</dbReference>
<evidence type="ECO:0000256" key="4">
    <source>
        <dbReference type="ARBA" id="ARBA00012438"/>
    </source>
</evidence>
<evidence type="ECO:0000256" key="14">
    <source>
        <dbReference type="SAM" id="Phobius"/>
    </source>
</evidence>
<keyword evidence="7 14" id="KW-0812">Transmembrane</keyword>
<dbReference type="CDD" id="cd16922">
    <property type="entry name" value="HATPase_EvgS-ArcB-TorS-like"/>
    <property type="match status" value="1"/>
</dbReference>
<feature type="transmembrane region" description="Helical" evidence="14">
    <location>
        <begin position="456"/>
        <end position="478"/>
    </location>
</feature>
<evidence type="ECO:0000256" key="12">
    <source>
        <dbReference type="SAM" id="Coils"/>
    </source>
</evidence>
<feature type="transmembrane region" description="Helical" evidence="14">
    <location>
        <begin position="15"/>
        <end position="34"/>
    </location>
</feature>
<keyword evidence="17" id="KW-1185">Reference proteome</keyword>
<keyword evidence="9 14" id="KW-1133">Transmembrane helix</keyword>
<evidence type="ECO:0000256" key="2">
    <source>
        <dbReference type="ARBA" id="ARBA00004141"/>
    </source>
</evidence>
<feature type="transmembrane region" description="Helical" evidence="14">
    <location>
        <begin position="422"/>
        <end position="449"/>
    </location>
</feature>
<keyword evidence="12" id="KW-0175">Coiled coil</keyword>
<evidence type="ECO:0000256" key="13">
    <source>
        <dbReference type="SAM" id="MobiDB-lite"/>
    </source>
</evidence>
<dbReference type="PRINTS" id="PR00344">
    <property type="entry name" value="BCTRLSENSOR"/>
</dbReference>
<dbReference type="InterPro" id="IPR038377">
    <property type="entry name" value="Na/Glc_symporter_sf"/>
</dbReference>
<dbReference type="InterPro" id="IPR050736">
    <property type="entry name" value="Sensor_HK_Regulatory"/>
</dbReference>
<dbReference type="GO" id="GO:0016301">
    <property type="term" value="F:kinase activity"/>
    <property type="evidence" value="ECO:0007669"/>
    <property type="project" value="UniProtKB-KW"/>
</dbReference>
<feature type="transmembrane region" description="Helical" evidence="14">
    <location>
        <begin position="46"/>
        <end position="67"/>
    </location>
</feature>
<evidence type="ECO:0000256" key="7">
    <source>
        <dbReference type="ARBA" id="ARBA00022692"/>
    </source>
</evidence>
<keyword evidence="8 16" id="KW-0418">Kinase</keyword>
<feature type="transmembrane region" description="Helical" evidence="14">
    <location>
        <begin position="393"/>
        <end position="416"/>
    </location>
</feature>
<dbReference type="Gene3D" id="1.10.287.130">
    <property type="match status" value="1"/>
</dbReference>
<keyword evidence="11 14" id="KW-0472">Membrane</keyword>
<organism evidence="16 17">
    <name type="scientific">Tepidiphilus baoligensis</name>
    <dbReference type="NCBI Taxonomy" id="2698687"/>
    <lineage>
        <taxon>Bacteria</taxon>
        <taxon>Pseudomonadati</taxon>
        <taxon>Pseudomonadota</taxon>
        <taxon>Hydrogenophilia</taxon>
        <taxon>Hydrogenophilales</taxon>
        <taxon>Hydrogenophilaceae</taxon>
        <taxon>Tepidiphilus</taxon>
    </lineage>
</organism>
<gene>
    <name evidence="16" type="ORF">GV368_04410</name>
</gene>
<comment type="similarity">
    <text evidence="3">Belongs to the sodium:solute symporter (SSF) (TC 2.A.21) family.</text>
</comment>
<dbReference type="PROSITE" id="PS50109">
    <property type="entry name" value="HIS_KIN"/>
    <property type="match status" value="1"/>
</dbReference>
<evidence type="ECO:0000256" key="9">
    <source>
        <dbReference type="ARBA" id="ARBA00022989"/>
    </source>
</evidence>
<comment type="subcellular location">
    <subcellularLocation>
        <location evidence="2">Membrane</location>
        <topology evidence="2">Multi-pass membrane protein</topology>
    </subcellularLocation>
</comment>
<dbReference type="SMART" id="SM00388">
    <property type="entry name" value="HisKA"/>
    <property type="match status" value="1"/>
</dbReference>
<feature type="transmembrane region" description="Helical" evidence="14">
    <location>
        <begin position="516"/>
        <end position="535"/>
    </location>
</feature>
<evidence type="ECO:0000313" key="16">
    <source>
        <dbReference type="EMBL" id="NMH16359.1"/>
    </source>
</evidence>
<evidence type="ECO:0000256" key="11">
    <source>
        <dbReference type="ARBA" id="ARBA00023136"/>
    </source>
</evidence>
<evidence type="ECO:0000256" key="6">
    <source>
        <dbReference type="ARBA" id="ARBA00022679"/>
    </source>
</evidence>
<dbReference type="InterPro" id="IPR003661">
    <property type="entry name" value="HisK_dim/P_dom"/>
</dbReference>
<dbReference type="PROSITE" id="PS50283">
    <property type="entry name" value="NA_SOLUT_SYMP_3"/>
    <property type="match status" value="1"/>
</dbReference>
<dbReference type="Pfam" id="PF02518">
    <property type="entry name" value="HATPase_c"/>
    <property type="match status" value="1"/>
</dbReference>
<sequence>MPSAEGVFSWQPLPAWLAAIVAFGYLSLLFAVAYRADRQARLGRSLTDAGWVYALSIAVYCTAWTYFGSVGRAASGGLWFLPIYLGPTLVMLLAPVLVRRMVRVAKEWRITSVSDFIATRYGRAAGLGRFVSLFVFVGVVPYVALQLKAIAFAFDVLTGVPEATAAGWWSDRSLWVAVVLVIFAALFGTRHLDVTERHEGLVAAIAFESVVKLAAFLLLGAWVTFVVFPGPGEIMEAAQARFGTAIAPLDAVDGLHYGDWAVMILLSGLAFLLLPRQFQVMVVENVRVGHVDRAAWQFPAYLLLINLFVLPVALAGQLFFADVSLDPDTYVLALPLAQGQSLLALLVFLGGISAATSMVIVESVAVATMVCNDWVAPWWVRRRQVAELGHAEIAGTLLWVRRVVIAAVLACGYGYYRLTGESFALVSIGLISFAAVAQLAPAALGGLFWSGGSRTGAAAGIAVGVLVWGYTLMLPSLAKSGWFEAHWLETGPWGMVWLQPERLFGVEGMAPLTASVVWSLGLNTLVYVLLSLVFPPHGAEAQGARRFVRVESSAGAGGVWRGRVGVPAVAQVMARFLGEERTRELLLGYARERGFAAVEALEVDAAFVRFAETMLAGAIGGAAARLVLETLLEEATPSFDDVMHVLDEANQIRTYSRMLEEKSRALEEATRRLQEANEKLTELDRLKDEFISAVTHELRTPLTSIRALAEILADDPDLPREDRLRFYRIIVRECERLTRLVNQVLDLAKLESGHGEWQPEALEMRDLVQEAIEAIVPLAQEKQARLEVSIEPGLPAVWADRDRVVQVILNLLNNALKFVPAGAGIITIRVGRQAAGEVAVQVADNGPGIPPEFMPHVFERFRQATGGLAKPPGTGLGLAICKRIVEHLGGRIWVESLPGEGARFTFTVPIAERLEPGNEGGGHDDEENPSGR</sequence>